<protein>
    <submittedName>
        <fullName evidence="2">Uncharacterized protein</fullName>
    </submittedName>
</protein>
<feature type="transmembrane region" description="Helical" evidence="1">
    <location>
        <begin position="275"/>
        <end position="295"/>
    </location>
</feature>
<dbReference type="Proteomes" id="UP000622797">
    <property type="component" value="Unassembled WGS sequence"/>
</dbReference>
<dbReference type="OrthoDB" id="4491390at2759"/>
<gene>
    <name evidence="2" type="ORF">FSARC_8636</name>
</gene>
<evidence type="ECO:0000313" key="3">
    <source>
        <dbReference type="Proteomes" id="UP000622797"/>
    </source>
</evidence>
<keyword evidence="3" id="KW-1185">Reference proteome</keyword>
<keyword evidence="1" id="KW-0472">Membrane</keyword>
<organism evidence="2 3">
    <name type="scientific">Fusarium sarcochroum</name>
    <dbReference type="NCBI Taxonomy" id="1208366"/>
    <lineage>
        <taxon>Eukaryota</taxon>
        <taxon>Fungi</taxon>
        <taxon>Dikarya</taxon>
        <taxon>Ascomycota</taxon>
        <taxon>Pezizomycotina</taxon>
        <taxon>Sordariomycetes</taxon>
        <taxon>Hypocreomycetidae</taxon>
        <taxon>Hypocreales</taxon>
        <taxon>Nectriaceae</taxon>
        <taxon>Fusarium</taxon>
        <taxon>Fusarium lateritium species complex</taxon>
    </lineage>
</organism>
<keyword evidence="1" id="KW-1133">Transmembrane helix</keyword>
<proteinExistence type="predicted"/>
<reference evidence="2" key="2">
    <citation type="submission" date="2020-05" db="EMBL/GenBank/DDBJ databases">
        <authorList>
            <person name="Kim H.-S."/>
            <person name="Proctor R.H."/>
            <person name="Brown D.W."/>
        </authorList>
    </citation>
    <scope>NUCLEOTIDE SEQUENCE</scope>
    <source>
        <strain evidence="2">NRRL 20472</strain>
    </source>
</reference>
<comment type="caution">
    <text evidence="2">The sequence shown here is derived from an EMBL/GenBank/DDBJ whole genome shotgun (WGS) entry which is preliminary data.</text>
</comment>
<dbReference type="AlphaFoldDB" id="A0A8H4X6Z2"/>
<reference evidence="2" key="1">
    <citation type="journal article" date="2020" name="BMC Genomics">
        <title>Correction to: Identification and distribution of gene clusters required for synthesis of sphingolipid metabolism inhibitors in diverse species of the filamentous fungus Fusarium.</title>
        <authorList>
            <person name="Kim H.S."/>
            <person name="Lohmar J.M."/>
            <person name="Busman M."/>
            <person name="Brown D.W."/>
            <person name="Naumann T.A."/>
            <person name="Divon H.H."/>
            <person name="Lysoe E."/>
            <person name="Uhlig S."/>
            <person name="Proctor R.H."/>
        </authorList>
    </citation>
    <scope>NUCLEOTIDE SEQUENCE</scope>
    <source>
        <strain evidence="2">NRRL 20472</strain>
    </source>
</reference>
<dbReference type="PANTHER" id="PTHR38791">
    <property type="entry name" value="ZN(II)2CYS6 TRANSCRIPTION FACTOR (EUROFUNG)-RELATED-RELATED"/>
    <property type="match status" value="1"/>
</dbReference>
<sequence length="405" mass="45725">MVYPGARSAGCALCKKRKIKVCHVNTCDDFCLNGAPSPPISVTKRDLSVAAVTCTVCPGYDRPLELTWLCRATTSRRRCMKRARRYYGVALRSVGAVLAQEPKTWQDDTVAAIMLLHQFEDTDEEVFSNRVAHLGGVNGVLKLRKEMLLSKLLGYSLHPWAFSQLQIHAFLTKTSFECLTVPDPEPDTRDHPTGLTVLVAKIGRFWSSLSERLEISYDNPEAQRRQLELLHSSITDAWCIHVHMGDWEQPLSAAWTPGDTVSDDGRVLVTYSHQWLGIVWMMFYATCMIFYHAIIRCCRSLAAVRSLRGKNEKKSIVLFTRLAESHLKRLTDRVCSSIPYCLGKVDKEGRAMKIPHYKGIVCYELIWPFALVAELSYSTDTQARVSKETLKRIESMYGIKLAGTA</sequence>
<name>A0A8H4X6Z2_9HYPO</name>
<keyword evidence="1" id="KW-0812">Transmembrane</keyword>
<dbReference type="PANTHER" id="PTHR38791:SF12">
    <property type="entry name" value="TRANSCRIPTION FACTOR DOMAIN-CONTAINING PROTEIN-RELATED"/>
    <property type="match status" value="1"/>
</dbReference>
<dbReference type="InterPro" id="IPR053175">
    <property type="entry name" value="DHMBA_Reg_Transcription_Factor"/>
</dbReference>
<evidence type="ECO:0000256" key="1">
    <source>
        <dbReference type="SAM" id="Phobius"/>
    </source>
</evidence>
<evidence type="ECO:0000313" key="2">
    <source>
        <dbReference type="EMBL" id="KAF4963349.1"/>
    </source>
</evidence>
<accession>A0A8H4X6Z2</accession>
<dbReference type="EMBL" id="JABEXW010000479">
    <property type="protein sequence ID" value="KAF4963349.1"/>
    <property type="molecule type" value="Genomic_DNA"/>
</dbReference>